<dbReference type="GO" id="GO:0008081">
    <property type="term" value="F:phosphoric diester hydrolase activity"/>
    <property type="evidence" value="ECO:0007669"/>
    <property type="project" value="InterPro"/>
</dbReference>
<proteinExistence type="predicted"/>
<dbReference type="SUPFAM" id="SSF51695">
    <property type="entry name" value="PLC-like phosphodiesterases"/>
    <property type="match status" value="1"/>
</dbReference>
<evidence type="ECO:0000313" key="3">
    <source>
        <dbReference type="Proteomes" id="UP000660862"/>
    </source>
</evidence>
<evidence type="ECO:0000259" key="1">
    <source>
        <dbReference type="PROSITE" id="PS51704"/>
    </source>
</evidence>
<dbReference type="GO" id="GO:0006629">
    <property type="term" value="P:lipid metabolic process"/>
    <property type="evidence" value="ECO:0007669"/>
    <property type="project" value="InterPro"/>
</dbReference>
<organism evidence="2 3">
    <name type="scientific">Parapedobacter pyrenivorans</name>
    <dbReference type="NCBI Taxonomy" id="1305674"/>
    <lineage>
        <taxon>Bacteria</taxon>
        <taxon>Pseudomonadati</taxon>
        <taxon>Bacteroidota</taxon>
        <taxon>Sphingobacteriia</taxon>
        <taxon>Sphingobacteriales</taxon>
        <taxon>Sphingobacteriaceae</taxon>
        <taxon>Parapedobacter</taxon>
    </lineage>
</organism>
<dbReference type="Proteomes" id="UP000660862">
    <property type="component" value="Unassembled WGS sequence"/>
</dbReference>
<feature type="domain" description="GP-PDE" evidence="1">
    <location>
        <begin position="20"/>
        <end position="286"/>
    </location>
</feature>
<comment type="caution">
    <text evidence="2">The sequence shown here is derived from an EMBL/GenBank/DDBJ whole genome shotgun (WGS) entry which is preliminary data.</text>
</comment>
<dbReference type="EMBL" id="BMER01000001">
    <property type="protein sequence ID" value="GGG74128.1"/>
    <property type="molecule type" value="Genomic_DNA"/>
</dbReference>
<dbReference type="AlphaFoldDB" id="A0A917HD37"/>
<sequence>MFAMVLCLACGQTVIGQSPMEVYAHRGFRGLHPENTIQAMKKTLHYGAVLELDLAISRDKNVIVSHDAVINTKITEKADGSSMVKEEKHVLYRMDYADIRSYDVGKRPNPDFPKQERYTAYIPLLSELVDSVERHAAAQGLEAPRYFIETKLNPKTDGVNHPGPAEFVRLMMQVVEEKGISNRIIVQSFDPRTLQILHRQFPSVKLAFLAKAKTSLEDNLEWLGFVPDFYSINAAYIDTELVAACKEIGTELIIGNCNDYNEIKRISALGVHRVISDFPMTSLAAIKEQTP</sequence>
<reference evidence="2" key="1">
    <citation type="journal article" date="2014" name="Int. J. Syst. Evol. Microbiol.">
        <title>Complete genome sequence of Corynebacterium casei LMG S-19264T (=DSM 44701T), isolated from a smear-ripened cheese.</title>
        <authorList>
            <consortium name="US DOE Joint Genome Institute (JGI-PGF)"/>
            <person name="Walter F."/>
            <person name="Albersmeier A."/>
            <person name="Kalinowski J."/>
            <person name="Ruckert C."/>
        </authorList>
    </citation>
    <scope>NUCLEOTIDE SEQUENCE</scope>
    <source>
        <strain evidence="2">CGMCC 1.12195</strain>
    </source>
</reference>
<dbReference type="Gene3D" id="3.20.20.190">
    <property type="entry name" value="Phosphatidylinositol (PI) phosphodiesterase"/>
    <property type="match status" value="1"/>
</dbReference>
<dbReference type="PROSITE" id="PS51704">
    <property type="entry name" value="GP_PDE"/>
    <property type="match status" value="1"/>
</dbReference>
<evidence type="ECO:0000313" key="2">
    <source>
        <dbReference type="EMBL" id="GGG74128.1"/>
    </source>
</evidence>
<dbReference type="RefSeq" id="WP_307726847.1">
    <property type="nucleotide sequence ID" value="NZ_BMER01000001.1"/>
</dbReference>
<dbReference type="PANTHER" id="PTHR46211:SF14">
    <property type="entry name" value="GLYCEROPHOSPHODIESTER PHOSPHODIESTERASE"/>
    <property type="match status" value="1"/>
</dbReference>
<dbReference type="Pfam" id="PF03009">
    <property type="entry name" value="GDPD"/>
    <property type="match status" value="1"/>
</dbReference>
<gene>
    <name evidence="2" type="primary">glpQ</name>
    <name evidence="2" type="ORF">GCM10007415_01940</name>
</gene>
<keyword evidence="3" id="KW-1185">Reference proteome</keyword>
<dbReference type="PANTHER" id="PTHR46211">
    <property type="entry name" value="GLYCEROPHOSPHORYL DIESTER PHOSPHODIESTERASE"/>
    <property type="match status" value="1"/>
</dbReference>
<name>A0A917HD37_9SPHI</name>
<accession>A0A917HD37</accession>
<reference evidence="2" key="2">
    <citation type="submission" date="2020-09" db="EMBL/GenBank/DDBJ databases">
        <authorList>
            <person name="Sun Q."/>
            <person name="Zhou Y."/>
        </authorList>
    </citation>
    <scope>NUCLEOTIDE SEQUENCE</scope>
    <source>
        <strain evidence="2">CGMCC 1.12195</strain>
    </source>
</reference>
<protein>
    <submittedName>
        <fullName evidence="2">Glycerophosphoryl diester phosphodiesterase</fullName>
    </submittedName>
</protein>
<dbReference type="InterPro" id="IPR017946">
    <property type="entry name" value="PLC-like_Pdiesterase_TIM-brl"/>
</dbReference>
<dbReference type="InterPro" id="IPR030395">
    <property type="entry name" value="GP_PDE_dom"/>
</dbReference>